<feature type="domain" description="ABC transmembrane type-2" evidence="9">
    <location>
        <begin position="149"/>
        <end position="383"/>
    </location>
</feature>
<evidence type="ECO:0000256" key="2">
    <source>
        <dbReference type="ARBA" id="ARBA00007783"/>
    </source>
</evidence>
<feature type="transmembrane region" description="Helical" evidence="8">
    <location>
        <begin position="47"/>
        <end position="67"/>
    </location>
</feature>
<comment type="similarity">
    <text evidence="2 8">Belongs to the ABC-2 integral membrane protein family.</text>
</comment>
<dbReference type="InterPro" id="IPR013525">
    <property type="entry name" value="ABC2_TM"/>
</dbReference>
<keyword evidence="6 8" id="KW-1133">Transmembrane helix</keyword>
<protein>
    <recommendedName>
        <fullName evidence="8">Transport permease protein</fullName>
    </recommendedName>
</protein>
<dbReference type="PANTHER" id="PTHR30294">
    <property type="entry name" value="MEMBRANE COMPONENT OF ABC TRANSPORTER YHHJ-RELATED"/>
    <property type="match status" value="1"/>
</dbReference>
<dbReference type="PRINTS" id="PR00164">
    <property type="entry name" value="ABC2TRNSPORT"/>
</dbReference>
<dbReference type="EMBL" id="JAHLFE010000170">
    <property type="protein sequence ID" value="MBU3844861.1"/>
    <property type="molecule type" value="Genomic_DNA"/>
</dbReference>
<dbReference type="AlphaFoldDB" id="A0A948TH99"/>
<proteinExistence type="inferred from homology"/>
<dbReference type="GO" id="GO:0043190">
    <property type="term" value="C:ATP-binding cassette (ABC) transporter complex"/>
    <property type="evidence" value="ECO:0007669"/>
    <property type="project" value="InterPro"/>
</dbReference>
<evidence type="ECO:0000256" key="4">
    <source>
        <dbReference type="ARBA" id="ARBA00022475"/>
    </source>
</evidence>
<feature type="transmembrane region" description="Helical" evidence="8">
    <location>
        <begin position="268"/>
        <end position="291"/>
    </location>
</feature>
<keyword evidence="5 8" id="KW-0812">Transmembrane</keyword>
<feature type="transmembrane region" description="Helical" evidence="8">
    <location>
        <begin position="361"/>
        <end position="380"/>
    </location>
</feature>
<reference evidence="10" key="2">
    <citation type="submission" date="2021-04" db="EMBL/GenBank/DDBJ databases">
        <authorList>
            <person name="Gilroy R."/>
        </authorList>
    </citation>
    <scope>NUCLEOTIDE SEQUENCE</scope>
    <source>
        <strain evidence="10">378</strain>
    </source>
</reference>
<sequence>MAHGKNDQTTAHDEHDSLSVRTVLTRLWAMIQKELIVTVVDKGTRRILFLPLILQSILFGYGATFNLEHVPYVVFQDSYDATATEIVHRIQYNPSFDLVRMCTDEPCYRQSLDRGEALLGLYISANFPRDHILFVATDARNTASANTALGYVQAIVNELNQEAQAQAGALSRNINIEYRYLYNSNNLTRYTIMTGMILALSMIQVLMLSSLSVSREREEGTFDMMLMAPLTPVEILISKAVVPTVIAICQGLILFLICMLWFEIPFLGNFGALLTVIAIFSLSTVGLGLAISAIASTSQQSQVMAFVLVLPFIILSGMITPISAMPTATQYLSLLNPMRYGYEAVKRIYLEGQTLWEVSHLMLPLLGLGMVTLSLSIWLFRGKLS</sequence>
<evidence type="ECO:0000256" key="3">
    <source>
        <dbReference type="ARBA" id="ARBA00022448"/>
    </source>
</evidence>
<dbReference type="Pfam" id="PF12698">
    <property type="entry name" value="ABC2_membrane_3"/>
    <property type="match status" value="1"/>
</dbReference>
<dbReference type="GO" id="GO:0140359">
    <property type="term" value="F:ABC-type transporter activity"/>
    <property type="evidence" value="ECO:0007669"/>
    <property type="project" value="InterPro"/>
</dbReference>
<accession>A0A948TH99</accession>
<keyword evidence="4 8" id="KW-1003">Cell membrane</keyword>
<evidence type="ECO:0000256" key="5">
    <source>
        <dbReference type="ARBA" id="ARBA00022692"/>
    </source>
</evidence>
<gene>
    <name evidence="10" type="ORF">H9847_08380</name>
</gene>
<dbReference type="InterPro" id="IPR000412">
    <property type="entry name" value="ABC_2_transport"/>
</dbReference>
<name>A0A948TH99_9GAMM</name>
<dbReference type="PROSITE" id="PS51012">
    <property type="entry name" value="ABC_TM2"/>
    <property type="match status" value="1"/>
</dbReference>
<reference evidence="10" key="1">
    <citation type="journal article" date="2021" name="PeerJ">
        <title>Extensive microbial diversity within the chicken gut microbiome revealed by metagenomics and culture.</title>
        <authorList>
            <person name="Gilroy R."/>
            <person name="Ravi A."/>
            <person name="Getino M."/>
            <person name="Pursley I."/>
            <person name="Horton D.L."/>
            <person name="Alikhan N.F."/>
            <person name="Baker D."/>
            <person name="Gharbi K."/>
            <person name="Hall N."/>
            <person name="Watson M."/>
            <person name="Adriaenssens E.M."/>
            <person name="Foster-Nyarko E."/>
            <person name="Jarju S."/>
            <person name="Secka A."/>
            <person name="Antonio M."/>
            <person name="Oren A."/>
            <person name="Chaudhuri R.R."/>
            <person name="La Ragione R."/>
            <person name="Hildebrand F."/>
            <person name="Pallen M.J."/>
        </authorList>
    </citation>
    <scope>NUCLEOTIDE SEQUENCE</scope>
    <source>
        <strain evidence="10">378</strain>
    </source>
</reference>
<evidence type="ECO:0000313" key="11">
    <source>
        <dbReference type="Proteomes" id="UP000733611"/>
    </source>
</evidence>
<comment type="caution">
    <text evidence="10">The sequence shown here is derived from an EMBL/GenBank/DDBJ whole genome shotgun (WGS) entry which is preliminary data.</text>
</comment>
<keyword evidence="7 8" id="KW-0472">Membrane</keyword>
<evidence type="ECO:0000259" key="9">
    <source>
        <dbReference type="PROSITE" id="PS51012"/>
    </source>
</evidence>
<feature type="transmembrane region" description="Helical" evidence="8">
    <location>
        <begin position="303"/>
        <end position="324"/>
    </location>
</feature>
<keyword evidence="3 8" id="KW-0813">Transport</keyword>
<feature type="transmembrane region" description="Helical" evidence="8">
    <location>
        <begin position="190"/>
        <end position="214"/>
    </location>
</feature>
<comment type="subcellular location">
    <subcellularLocation>
        <location evidence="8">Cell inner membrane</location>
        <topology evidence="8">Multi-pass membrane protein</topology>
    </subcellularLocation>
    <subcellularLocation>
        <location evidence="1">Cell membrane</location>
        <topology evidence="1">Multi-pass membrane protein</topology>
    </subcellularLocation>
</comment>
<evidence type="ECO:0000256" key="8">
    <source>
        <dbReference type="RuleBase" id="RU361157"/>
    </source>
</evidence>
<evidence type="ECO:0000256" key="6">
    <source>
        <dbReference type="ARBA" id="ARBA00022989"/>
    </source>
</evidence>
<dbReference type="PANTHER" id="PTHR30294:SF44">
    <property type="entry name" value="MULTIDRUG ABC TRANSPORTER PERMEASE YBHR-RELATED"/>
    <property type="match status" value="1"/>
</dbReference>
<dbReference type="InterPro" id="IPR051449">
    <property type="entry name" value="ABC-2_transporter_component"/>
</dbReference>
<evidence type="ECO:0000256" key="1">
    <source>
        <dbReference type="ARBA" id="ARBA00004651"/>
    </source>
</evidence>
<evidence type="ECO:0000313" key="10">
    <source>
        <dbReference type="EMBL" id="MBU3844861.1"/>
    </source>
</evidence>
<dbReference type="InterPro" id="IPR047817">
    <property type="entry name" value="ABC2_TM_bact-type"/>
</dbReference>
<dbReference type="Proteomes" id="UP000733611">
    <property type="component" value="Unassembled WGS sequence"/>
</dbReference>
<evidence type="ECO:0000256" key="7">
    <source>
        <dbReference type="ARBA" id="ARBA00023136"/>
    </source>
</evidence>
<feature type="transmembrane region" description="Helical" evidence="8">
    <location>
        <begin position="235"/>
        <end position="262"/>
    </location>
</feature>
<organism evidence="10 11">
    <name type="scientific">Candidatus Anaerobiospirillum pullicola</name>
    <dbReference type="NCBI Taxonomy" id="2838451"/>
    <lineage>
        <taxon>Bacteria</taxon>
        <taxon>Pseudomonadati</taxon>
        <taxon>Pseudomonadota</taxon>
        <taxon>Gammaproteobacteria</taxon>
        <taxon>Aeromonadales</taxon>
        <taxon>Succinivibrionaceae</taxon>
        <taxon>Anaerobiospirillum</taxon>
    </lineage>
</organism>